<dbReference type="RefSeq" id="WP_349231765.1">
    <property type="nucleotide sequence ID" value="NZ_JBBMFK010000013.1"/>
</dbReference>
<keyword evidence="4" id="KW-1185">Reference proteome</keyword>
<name>A0ABV1E8K2_9FIRM</name>
<dbReference type="InterPro" id="IPR001119">
    <property type="entry name" value="SLH_dom"/>
</dbReference>
<dbReference type="Proteomes" id="UP001464378">
    <property type="component" value="Unassembled WGS sequence"/>
</dbReference>
<gene>
    <name evidence="3" type="ORF">WMO64_09135</name>
</gene>
<protein>
    <submittedName>
        <fullName evidence="3">S-layer homology domain-containing protein</fullName>
    </submittedName>
</protein>
<sequence length="53" mass="5430">MSIGEDTNILSYTDVADLSEYAIPAMQWAVGAGIINGTGDGSTLTPQGQATRA</sequence>
<comment type="caution">
    <text evidence="3">The sequence shown here is derived from an EMBL/GenBank/DDBJ whole genome shotgun (WGS) entry which is preliminary data.</text>
</comment>
<evidence type="ECO:0000256" key="1">
    <source>
        <dbReference type="ARBA" id="ARBA00022737"/>
    </source>
</evidence>
<organism evidence="3 4">
    <name type="scientific">Pseudoflavonifractor intestinihominis</name>
    <dbReference type="NCBI Taxonomy" id="3133171"/>
    <lineage>
        <taxon>Bacteria</taxon>
        <taxon>Bacillati</taxon>
        <taxon>Bacillota</taxon>
        <taxon>Clostridia</taxon>
        <taxon>Eubacteriales</taxon>
        <taxon>Oscillospiraceae</taxon>
        <taxon>Pseudoflavonifractor</taxon>
    </lineage>
</organism>
<keyword evidence="1" id="KW-0677">Repeat</keyword>
<dbReference type="Pfam" id="PF00395">
    <property type="entry name" value="SLH"/>
    <property type="match status" value="1"/>
</dbReference>
<evidence type="ECO:0000313" key="3">
    <source>
        <dbReference type="EMBL" id="MEQ2443635.1"/>
    </source>
</evidence>
<evidence type="ECO:0000259" key="2">
    <source>
        <dbReference type="PROSITE" id="PS51272"/>
    </source>
</evidence>
<proteinExistence type="predicted"/>
<dbReference type="EMBL" id="JBBMFK010000013">
    <property type="protein sequence ID" value="MEQ2443635.1"/>
    <property type="molecule type" value="Genomic_DNA"/>
</dbReference>
<feature type="domain" description="SLH" evidence="2">
    <location>
        <begin position="9"/>
        <end position="53"/>
    </location>
</feature>
<dbReference type="PROSITE" id="PS51272">
    <property type="entry name" value="SLH"/>
    <property type="match status" value="1"/>
</dbReference>
<accession>A0ABV1E8K2</accession>
<evidence type="ECO:0000313" key="4">
    <source>
        <dbReference type="Proteomes" id="UP001464378"/>
    </source>
</evidence>
<reference evidence="3 4" key="1">
    <citation type="submission" date="2024-03" db="EMBL/GenBank/DDBJ databases">
        <title>Human intestinal bacterial collection.</title>
        <authorList>
            <person name="Pauvert C."/>
            <person name="Hitch T.C.A."/>
            <person name="Clavel T."/>
        </authorList>
    </citation>
    <scope>NUCLEOTIDE SEQUENCE [LARGE SCALE GENOMIC DNA]</scope>
    <source>
        <strain evidence="3 4">CLA-AP-H29</strain>
    </source>
</reference>